<accession>A0A7G9RVA8</accession>
<name>A0A7G9RVA8_9BURK</name>
<dbReference type="EMBL" id="CP060714">
    <property type="protein sequence ID" value="QNN59533.1"/>
    <property type="molecule type" value="Genomic_DNA"/>
</dbReference>
<sequence>MAFSWAQRCSGGNTKGHQCVDWSKAPTHAHWWAVDANGAAHWFADPRLIAFDTSWRFEVMAAPDFGYIGDYTQSLTERPSRAL</sequence>
<dbReference type="AlphaFoldDB" id="A0A7G9RVA8"/>
<keyword evidence="2" id="KW-1185">Reference proteome</keyword>
<evidence type="ECO:0000313" key="2">
    <source>
        <dbReference type="Proteomes" id="UP000515811"/>
    </source>
</evidence>
<evidence type="ECO:0000313" key="1">
    <source>
        <dbReference type="EMBL" id="QNN59533.1"/>
    </source>
</evidence>
<protein>
    <submittedName>
        <fullName evidence="1">Uncharacterized protein</fullName>
    </submittedName>
</protein>
<organism evidence="1 2">
    <name type="scientific">Diaphorobacter ruginosibacter</name>
    <dbReference type="NCBI Taxonomy" id="1715720"/>
    <lineage>
        <taxon>Bacteria</taxon>
        <taxon>Pseudomonadati</taxon>
        <taxon>Pseudomonadota</taxon>
        <taxon>Betaproteobacteria</taxon>
        <taxon>Burkholderiales</taxon>
        <taxon>Comamonadaceae</taxon>
        <taxon>Diaphorobacter</taxon>
    </lineage>
</organism>
<proteinExistence type="predicted"/>
<reference evidence="1 2" key="1">
    <citation type="submission" date="2020-08" db="EMBL/GenBank/DDBJ databases">
        <title>Genome sequence of Diaphorobacter ruginosibacter DSM 27467T.</title>
        <authorList>
            <person name="Hyun D.-W."/>
            <person name="Bae J.-W."/>
        </authorList>
    </citation>
    <scope>NUCLEOTIDE SEQUENCE [LARGE SCALE GENOMIC DNA]</scope>
    <source>
        <strain evidence="1 2">DSM 27467</strain>
    </source>
</reference>
<dbReference type="KEGG" id="drg:H9K76_09070"/>
<dbReference type="Proteomes" id="UP000515811">
    <property type="component" value="Chromosome"/>
</dbReference>
<gene>
    <name evidence="1" type="ORF">H9K76_09070</name>
</gene>